<name>A0ABV4E7M1_9GAMM</name>
<dbReference type="RefSeq" id="WP_253455303.1">
    <property type="nucleotide sequence ID" value="NZ_JBGFFX010000005.1"/>
</dbReference>
<dbReference type="Proteomes" id="UP001565243">
    <property type="component" value="Unassembled WGS sequence"/>
</dbReference>
<evidence type="ECO:0000313" key="2">
    <source>
        <dbReference type="Proteomes" id="UP001565243"/>
    </source>
</evidence>
<proteinExistence type="predicted"/>
<accession>A0ABV4E7M1</accession>
<keyword evidence="2" id="KW-1185">Reference proteome</keyword>
<evidence type="ECO:0000313" key="1">
    <source>
        <dbReference type="EMBL" id="MEY8770919.1"/>
    </source>
</evidence>
<gene>
    <name evidence="1" type="ORF">AB6T85_10835</name>
</gene>
<dbReference type="EMBL" id="JBGFFX010000005">
    <property type="protein sequence ID" value="MEY8770919.1"/>
    <property type="molecule type" value="Genomic_DNA"/>
</dbReference>
<reference evidence="1 2" key="1">
    <citation type="submission" date="2024-07" db="EMBL/GenBank/DDBJ databases">
        <authorList>
            <person name="Hebao G."/>
        </authorList>
    </citation>
    <scope>NUCLEOTIDE SEQUENCE [LARGE SCALE GENOMIC DNA]</scope>
    <source>
        <strain evidence="1 2">ACCC 02193</strain>
    </source>
</reference>
<sequence length="86" mass="9937">MNWVWSVIPESYSFVADVLAQRAQDGQTFFALKQPQTLKPENAPNFSDYIDIDKKSGSPVKPVRARPQTDEQTLSLWFSIFNMYHI</sequence>
<comment type="caution">
    <text evidence="1">The sequence shown here is derived from an EMBL/GenBank/DDBJ whole genome shotgun (WGS) entry which is preliminary data.</text>
</comment>
<organism evidence="1 2">
    <name type="scientific">Erwinia aeris</name>
    <dbReference type="NCBI Taxonomy" id="3239803"/>
    <lineage>
        <taxon>Bacteria</taxon>
        <taxon>Pseudomonadati</taxon>
        <taxon>Pseudomonadota</taxon>
        <taxon>Gammaproteobacteria</taxon>
        <taxon>Enterobacterales</taxon>
        <taxon>Erwiniaceae</taxon>
        <taxon>Erwinia</taxon>
    </lineage>
</organism>
<protein>
    <submittedName>
        <fullName evidence="1">Uncharacterized protein</fullName>
    </submittedName>
</protein>